<reference evidence="2 3" key="1">
    <citation type="submission" date="2020-07" db="EMBL/GenBank/DDBJ databases">
        <title>Comparative genomics of pyrophilous fungi reveals a link between fire events and developmental genes.</title>
        <authorList>
            <consortium name="DOE Joint Genome Institute"/>
            <person name="Steindorff A.S."/>
            <person name="Carver A."/>
            <person name="Calhoun S."/>
            <person name="Stillman K."/>
            <person name="Liu H."/>
            <person name="Lipzen A."/>
            <person name="Pangilinan J."/>
            <person name="Labutti K."/>
            <person name="Bruns T.D."/>
            <person name="Grigoriev I.V."/>
        </authorList>
    </citation>
    <scope>NUCLEOTIDE SEQUENCE [LARGE SCALE GENOMIC DNA]</scope>
    <source>
        <strain evidence="2 3">CBS 144469</strain>
    </source>
</reference>
<sequence length="517" mass="56382">MSSSLPTNIVLGESNEQGNEVAESSGDITRIGANLPVQPTFSLSSPSASFASTCNQREGVEFRSEPVRPLSERGARRIRRLSVSNHNPLYPLQVQLCQASDPGHASAPASVIERSFSSTPPPPYSTFNALPCISRLSLQQLFYASGASLSLATLQHPRVLQTAFEEKTLGKDRPPVPQARLRPQQRVWEPCLRSPDMIKESIVPHRLSTTFNTVALLGLSTTPKTRSRVLLSGSQFAQRLTGIPPATLKRSFLATPAPEDSSSTALPQELINGNDSFSAFSVLDDPIIPIINNAQEDAPAPLPPLHQPSTMTRIGNQRSRTGEGGVTRGSDRKTGETHSETHTECTRGAKALREAENSCSDYSGASEEPESRVEGWNPGGLSQRGERREHMATSSFERIWMLWSNGPRIPMRVLRSSRRIGRANNPPDPSGSAAALVNIVSRCFQAFRLRGGQEILMKTDILYYGIGLARIGGGRSLLCESTLCTRLVFQYICETIRVSPSFFTRIGIELMAFSSLA</sequence>
<proteinExistence type="predicted"/>
<protein>
    <submittedName>
        <fullName evidence="2">Uncharacterized protein</fullName>
    </submittedName>
</protein>
<organism evidence="2 3">
    <name type="scientific">Ephemerocybe angulata</name>
    <dbReference type="NCBI Taxonomy" id="980116"/>
    <lineage>
        <taxon>Eukaryota</taxon>
        <taxon>Fungi</taxon>
        <taxon>Dikarya</taxon>
        <taxon>Basidiomycota</taxon>
        <taxon>Agaricomycotina</taxon>
        <taxon>Agaricomycetes</taxon>
        <taxon>Agaricomycetidae</taxon>
        <taxon>Agaricales</taxon>
        <taxon>Agaricineae</taxon>
        <taxon>Psathyrellaceae</taxon>
        <taxon>Ephemerocybe</taxon>
    </lineage>
</organism>
<evidence type="ECO:0000313" key="2">
    <source>
        <dbReference type="EMBL" id="KAF6747702.1"/>
    </source>
</evidence>
<name>A0A8H6HK81_9AGAR</name>
<feature type="compositionally biased region" description="Basic and acidic residues" evidence="1">
    <location>
        <begin position="329"/>
        <end position="356"/>
    </location>
</feature>
<dbReference type="AlphaFoldDB" id="A0A8H6HK81"/>
<evidence type="ECO:0000256" key="1">
    <source>
        <dbReference type="SAM" id="MobiDB-lite"/>
    </source>
</evidence>
<keyword evidence="3" id="KW-1185">Reference proteome</keyword>
<comment type="caution">
    <text evidence="2">The sequence shown here is derived from an EMBL/GenBank/DDBJ whole genome shotgun (WGS) entry which is preliminary data.</text>
</comment>
<evidence type="ECO:0000313" key="3">
    <source>
        <dbReference type="Proteomes" id="UP000521943"/>
    </source>
</evidence>
<feature type="non-terminal residue" evidence="2">
    <location>
        <position position="517"/>
    </location>
</feature>
<feature type="region of interest" description="Disordered" evidence="1">
    <location>
        <begin position="311"/>
        <end position="389"/>
    </location>
</feature>
<gene>
    <name evidence="2" type="ORF">DFP72DRAFT_1049966</name>
</gene>
<accession>A0A8H6HK81</accession>
<dbReference type="EMBL" id="JACGCI010000078">
    <property type="protein sequence ID" value="KAF6747702.1"/>
    <property type="molecule type" value="Genomic_DNA"/>
</dbReference>
<dbReference type="Proteomes" id="UP000521943">
    <property type="component" value="Unassembled WGS sequence"/>
</dbReference>